<gene>
    <name evidence="3" type="ORF">MB09_08950</name>
</gene>
<evidence type="ECO:0000259" key="2">
    <source>
        <dbReference type="Pfam" id="PF00535"/>
    </source>
</evidence>
<dbReference type="InterPro" id="IPR029044">
    <property type="entry name" value="Nucleotide-diphossugar_trans"/>
</dbReference>
<proteinExistence type="predicted"/>
<dbReference type="EMBL" id="JSVU01000005">
    <property type="protein sequence ID" value="KJJ38420.1"/>
    <property type="molecule type" value="Genomic_DNA"/>
</dbReference>
<dbReference type="Gene3D" id="3.90.550.10">
    <property type="entry name" value="Spore Coat Polysaccharide Biosynthesis Protein SpsA, Chain A"/>
    <property type="match status" value="1"/>
</dbReference>
<reference evidence="3 4" key="1">
    <citation type="submission" date="2014-10" db="EMBL/GenBank/DDBJ databases">
        <title>Genome sequencing of Vitellibacter vladivostokensis KMM 3516.</title>
        <authorList>
            <person name="Thevarajoo S."/>
            <person name="Selvaratnam C."/>
            <person name="Goh K.M."/>
            <person name="Chong C.S."/>
        </authorList>
    </citation>
    <scope>NUCLEOTIDE SEQUENCE [LARGE SCALE GENOMIC DNA]</scope>
    <source>
        <strain evidence="3 4">KMM 3516</strain>
    </source>
</reference>
<evidence type="ECO:0000256" key="1">
    <source>
        <dbReference type="SAM" id="Phobius"/>
    </source>
</evidence>
<accession>A0ABR5DI02</accession>
<dbReference type="InterPro" id="IPR001173">
    <property type="entry name" value="Glyco_trans_2-like"/>
</dbReference>
<comment type="caution">
    <text evidence="3">The sequence shown here is derived from an EMBL/GenBank/DDBJ whole genome shotgun (WGS) entry which is preliminary data.</text>
</comment>
<sequence>MPFSFLKYLQPTHYFQLFRKNGTSIFPITGELPKEFLEQLEEERNFKSTKAIEYDLSWQALQKGYIGNTATYTSFQRLPLVDEYTFLRKYFHPGWVFYVLLLRILSFKNPFNELTAWYNSSDVNRSSYQREPIRYNNWTTFKATLVDKNPLISIVVPTLNRYPYLKDVLNDLEKQNYKNFEVIIVDQSTPFREDFYKNFNLNIKLVYQTERALWQARNHAIKISKGTYILLFDDDSRVKSDWITNHLRCLDFFKADISSGVSISVVGAEVPLNYSFFRISDQIDTGNVLLKKRVFREIGLFDRQFEKQRMGDGEYGLRAYLNGYINVSNPFADRIHLKVGSGGLREMGSWDGFRPKKWFGPRPVPSVLYQFRKYYGTKASILSIMKFLPPSIVPYHLKKSRTGLILGFVLSILILPLILFQVVKSWQLASKKLKEGALIEKLY</sequence>
<keyword evidence="1" id="KW-1133">Transmembrane helix</keyword>
<dbReference type="PANTHER" id="PTHR22916">
    <property type="entry name" value="GLYCOSYLTRANSFERASE"/>
    <property type="match status" value="1"/>
</dbReference>
<protein>
    <submittedName>
        <fullName evidence="3">Glycosyl transferase family 2</fullName>
    </submittedName>
</protein>
<keyword evidence="3" id="KW-0808">Transferase</keyword>
<feature type="transmembrane region" description="Helical" evidence="1">
    <location>
        <begin position="404"/>
        <end position="423"/>
    </location>
</feature>
<dbReference type="Proteomes" id="UP000033497">
    <property type="component" value="Unassembled WGS sequence"/>
</dbReference>
<dbReference type="Pfam" id="PF00535">
    <property type="entry name" value="Glycos_transf_2"/>
    <property type="match status" value="1"/>
</dbReference>
<organism evidence="3 4">
    <name type="scientific">Aequorivita vladivostokensis</name>
    <dbReference type="NCBI Taxonomy" id="171194"/>
    <lineage>
        <taxon>Bacteria</taxon>
        <taxon>Pseudomonadati</taxon>
        <taxon>Bacteroidota</taxon>
        <taxon>Flavobacteriia</taxon>
        <taxon>Flavobacteriales</taxon>
        <taxon>Flavobacteriaceae</taxon>
        <taxon>Aequorivita</taxon>
    </lineage>
</organism>
<evidence type="ECO:0000313" key="4">
    <source>
        <dbReference type="Proteomes" id="UP000033497"/>
    </source>
</evidence>
<dbReference type="CDD" id="cd00761">
    <property type="entry name" value="Glyco_tranf_GTA_type"/>
    <property type="match status" value="1"/>
</dbReference>
<feature type="domain" description="Glycosyltransferase 2-like" evidence="2">
    <location>
        <begin position="153"/>
        <end position="265"/>
    </location>
</feature>
<dbReference type="GO" id="GO:0016740">
    <property type="term" value="F:transferase activity"/>
    <property type="evidence" value="ECO:0007669"/>
    <property type="project" value="UniProtKB-KW"/>
</dbReference>
<name>A0ABR5DI02_9FLAO</name>
<dbReference type="PANTHER" id="PTHR22916:SF3">
    <property type="entry name" value="UDP-GLCNAC:BETAGAL BETA-1,3-N-ACETYLGLUCOSAMINYLTRANSFERASE-LIKE PROTEIN 1"/>
    <property type="match status" value="1"/>
</dbReference>
<keyword evidence="4" id="KW-1185">Reference proteome</keyword>
<keyword evidence="1" id="KW-0472">Membrane</keyword>
<dbReference type="SUPFAM" id="SSF53448">
    <property type="entry name" value="Nucleotide-diphospho-sugar transferases"/>
    <property type="match status" value="1"/>
</dbReference>
<evidence type="ECO:0000313" key="3">
    <source>
        <dbReference type="EMBL" id="KJJ38420.1"/>
    </source>
</evidence>
<keyword evidence="1" id="KW-0812">Transmembrane</keyword>